<reference evidence="14" key="2">
    <citation type="submission" date="2025-08" db="UniProtKB">
        <authorList>
            <consortium name="Ensembl"/>
        </authorList>
    </citation>
    <scope>IDENTIFICATION</scope>
</reference>
<dbReference type="Gene3D" id="3.30.70.1590">
    <property type="match status" value="1"/>
</dbReference>
<evidence type="ECO:0000313" key="15">
    <source>
        <dbReference type="Proteomes" id="UP000694558"/>
    </source>
</evidence>
<dbReference type="Gene3D" id="1.20.5.340">
    <property type="match status" value="2"/>
</dbReference>
<dbReference type="PRINTS" id="PR00193">
    <property type="entry name" value="MYOSINHEAVY"/>
</dbReference>
<dbReference type="InterPro" id="IPR014751">
    <property type="entry name" value="XRCC4-like_C"/>
</dbReference>
<feature type="region of interest" description="Disordered" evidence="11">
    <location>
        <begin position="1687"/>
        <end position="1720"/>
    </location>
</feature>
<dbReference type="Gene3D" id="1.20.120.720">
    <property type="entry name" value="Myosin VI head, motor domain, U50 subdomain"/>
    <property type="match status" value="1"/>
</dbReference>
<evidence type="ECO:0000256" key="1">
    <source>
        <dbReference type="ARBA" id="ARBA00008314"/>
    </source>
</evidence>
<feature type="compositionally biased region" description="Low complexity" evidence="11">
    <location>
        <begin position="1925"/>
        <end position="1935"/>
    </location>
</feature>
<name>A0A8D3CPK2_SCOMX</name>
<evidence type="ECO:0000256" key="10">
    <source>
        <dbReference type="PROSITE-ProRule" id="PRU00782"/>
    </source>
</evidence>
<dbReference type="InterPro" id="IPR027417">
    <property type="entry name" value="P-loop_NTPase"/>
</dbReference>
<dbReference type="Gene3D" id="1.20.5.370">
    <property type="match status" value="1"/>
</dbReference>
<keyword evidence="8 10" id="KW-0505">Motor protein</keyword>
<dbReference type="SMART" id="SM00242">
    <property type="entry name" value="MYSc"/>
    <property type="match status" value="1"/>
</dbReference>
<dbReference type="Gene3D" id="1.20.58.530">
    <property type="match status" value="1"/>
</dbReference>
<keyword evidence="5" id="KW-0112">Calmodulin-binding</keyword>
<feature type="compositionally biased region" description="Basic and acidic residues" evidence="11">
    <location>
        <begin position="1853"/>
        <end position="1870"/>
    </location>
</feature>
<keyword evidence="2" id="KW-0488">Methylation</keyword>
<dbReference type="InterPro" id="IPR002928">
    <property type="entry name" value="Myosin_tail"/>
</dbReference>
<dbReference type="Pfam" id="PF01576">
    <property type="entry name" value="Myosin_tail_1"/>
    <property type="match status" value="1"/>
</dbReference>
<dbReference type="InterPro" id="IPR001609">
    <property type="entry name" value="Myosin_head_motor_dom-like"/>
</dbReference>
<feature type="region of interest" description="Disordered" evidence="11">
    <location>
        <begin position="1764"/>
        <end position="1789"/>
    </location>
</feature>
<comment type="similarity">
    <text evidence="1 10">Belongs to the TRAFAC class myosin-kinesin ATPase superfamily. Myosin family.</text>
</comment>
<dbReference type="SUPFAM" id="SSF90257">
    <property type="entry name" value="Myosin rod fragments"/>
    <property type="match status" value="6"/>
</dbReference>
<dbReference type="Gene3D" id="6.10.250.2420">
    <property type="match status" value="1"/>
</dbReference>
<dbReference type="GO" id="GO:0032982">
    <property type="term" value="C:myosin filament"/>
    <property type="evidence" value="ECO:0007669"/>
    <property type="project" value="TreeGrafter"/>
</dbReference>
<keyword evidence="7 10" id="KW-0518">Myosin</keyword>
<reference evidence="14" key="1">
    <citation type="submission" date="2023-05" db="EMBL/GenBank/DDBJ databases">
        <title>High-quality long-read genome of Scophthalmus maximus.</title>
        <authorList>
            <person name="Lien S."/>
            <person name="Martinez P."/>
        </authorList>
    </citation>
    <scope>NUCLEOTIDE SEQUENCE [LARGE SCALE GENOMIC DNA]</scope>
</reference>
<dbReference type="GO" id="GO:0016460">
    <property type="term" value="C:myosin II complex"/>
    <property type="evidence" value="ECO:0007669"/>
    <property type="project" value="UniProtKB-ARBA"/>
</dbReference>
<keyword evidence="4 10" id="KW-0067">ATP-binding</keyword>
<feature type="binding site" evidence="10">
    <location>
        <begin position="178"/>
        <end position="185"/>
    </location>
    <ligand>
        <name>ATP</name>
        <dbReference type="ChEBI" id="CHEBI:30616"/>
    </ligand>
</feature>
<organism evidence="14 15">
    <name type="scientific">Scophthalmus maximus</name>
    <name type="common">Turbot</name>
    <name type="synonym">Psetta maxima</name>
    <dbReference type="NCBI Taxonomy" id="52904"/>
    <lineage>
        <taxon>Eukaryota</taxon>
        <taxon>Metazoa</taxon>
        <taxon>Chordata</taxon>
        <taxon>Craniata</taxon>
        <taxon>Vertebrata</taxon>
        <taxon>Euteleostomi</taxon>
        <taxon>Actinopterygii</taxon>
        <taxon>Neopterygii</taxon>
        <taxon>Teleostei</taxon>
        <taxon>Neoteleostei</taxon>
        <taxon>Acanthomorphata</taxon>
        <taxon>Carangaria</taxon>
        <taxon>Pleuronectiformes</taxon>
        <taxon>Pleuronectoidei</taxon>
        <taxon>Scophthalmidae</taxon>
        <taxon>Scophthalmus</taxon>
    </lineage>
</organism>
<dbReference type="SUPFAM" id="SSF50084">
    <property type="entry name" value="Myosin S1 fragment, N-terminal domain"/>
    <property type="match status" value="1"/>
</dbReference>
<evidence type="ECO:0000256" key="5">
    <source>
        <dbReference type="ARBA" id="ARBA00022860"/>
    </source>
</evidence>
<feature type="compositionally biased region" description="Basic and acidic residues" evidence="11">
    <location>
        <begin position="1687"/>
        <end position="1702"/>
    </location>
</feature>
<evidence type="ECO:0000256" key="6">
    <source>
        <dbReference type="ARBA" id="ARBA00023054"/>
    </source>
</evidence>
<dbReference type="PROSITE" id="PS50096">
    <property type="entry name" value="IQ"/>
    <property type="match status" value="1"/>
</dbReference>
<feature type="region of interest" description="Disordered" evidence="11">
    <location>
        <begin position="940"/>
        <end position="963"/>
    </location>
</feature>
<dbReference type="Gene3D" id="3.40.850.10">
    <property type="entry name" value="Kinesin motor domain"/>
    <property type="match status" value="1"/>
</dbReference>
<dbReference type="FunFam" id="1.10.10.820:FF:000002">
    <property type="entry name" value="Myosin heavy chain 10"/>
    <property type="match status" value="1"/>
</dbReference>
<dbReference type="Proteomes" id="UP000694558">
    <property type="component" value="Chromosome 8"/>
</dbReference>
<feature type="region of interest" description="Disordered" evidence="11">
    <location>
        <begin position="1852"/>
        <end position="1971"/>
    </location>
</feature>
<dbReference type="PANTHER" id="PTHR45615:SF24">
    <property type="entry name" value="MYOSIN-10"/>
    <property type="match status" value="1"/>
</dbReference>
<feature type="region of interest" description="Actin-binding" evidence="10">
    <location>
        <begin position="671"/>
        <end position="693"/>
    </location>
</feature>
<dbReference type="PROSITE" id="PS51844">
    <property type="entry name" value="SH3_LIKE"/>
    <property type="match status" value="1"/>
</dbReference>
<dbReference type="GeneTree" id="ENSGT00940000155159"/>
<dbReference type="SUPFAM" id="SSF52540">
    <property type="entry name" value="P-loop containing nucleoside triphosphate hydrolases"/>
    <property type="match status" value="1"/>
</dbReference>
<dbReference type="Gene3D" id="1.10.10.820">
    <property type="match status" value="1"/>
</dbReference>
<dbReference type="FunFam" id="1.20.120.720:FF:000002">
    <property type="entry name" value="Myosin heavy chain 10"/>
    <property type="match status" value="1"/>
</dbReference>
<dbReference type="GO" id="GO:0000146">
    <property type="term" value="F:microfilament motor activity"/>
    <property type="evidence" value="ECO:0007669"/>
    <property type="project" value="TreeGrafter"/>
</dbReference>
<evidence type="ECO:0000256" key="4">
    <source>
        <dbReference type="ARBA" id="ARBA00022840"/>
    </source>
</evidence>
<dbReference type="FunFam" id="1.20.58.530:FF:000003">
    <property type="entry name" value="Myosin heavy chain 10"/>
    <property type="match status" value="1"/>
</dbReference>
<evidence type="ECO:0000256" key="11">
    <source>
        <dbReference type="SAM" id="MobiDB-lite"/>
    </source>
</evidence>
<dbReference type="Pfam" id="PF02736">
    <property type="entry name" value="Myosin_N"/>
    <property type="match status" value="1"/>
</dbReference>
<dbReference type="GO" id="GO:0000281">
    <property type="term" value="P:mitotic cytokinesis"/>
    <property type="evidence" value="ECO:0007669"/>
    <property type="project" value="TreeGrafter"/>
</dbReference>
<feature type="domain" description="Myosin motor" evidence="12">
    <location>
        <begin position="85"/>
        <end position="793"/>
    </location>
</feature>
<dbReference type="FunFam" id="3.40.850.10:FF:000101">
    <property type="entry name" value="Slow myosin heavy chain 2"/>
    <property type="match status" value="1"/>
</dbReference>
<dbReference type="GO" id="GO:0031032">
    <property type="term" value="P:actomyosin structure organization"/>
    <property type="evidence" value="ECO:0007669"/>
    <property type="project" value="TreeGrafter"/>
</dbReference>
<dbReference type="Gene3D" id="4.10.270.10">
    <property type="entry name" value="Myosin, subunit A"/>
    <property type="match status" value="1"/>
</dbReference>
<dbReference type="GO" id="GO:0005516">
    <property type="term" value="F:calmodulin binding"/>
    <property type="evidence" value="ECO:0007669"/>
    <property type="project" value="UniProtKB-KW"/>
</dbReference>
<dbReference type="FunFam" id="1.20.5.340:FF:000009">
    <property type="entry name" value="myosin-11 isoform X2"/>
    <property type="match status" value="1"/>
</dbReference>
<dbReference type="CDD" id="cd14920">
    <property type="entry name" value="MYSc_Myh10"/>
    <property type="match status" value="1"/>
</dbReference>
<evidence type="ECO:0000256" key="2">
    <source>
        <dbReference type="ARBA" id="ARBA00022481"/>
    </source>
</evidence>
<feature type="domain" description="Myosin N-terminal SH3-like" evidence="13">
    <location>
        <begin position="31"/>
        <end position="81"/>
    </location>
</feature>
<dbReference type="GO" id="GO:0051015">
    <property type="term" value="F:actin filament binding"/>
    <property type="evidence" value="ECO:0007669"/>
    <property type="project" value="InterPro"/>
</dbReference>
<dbReference type="FunFam" id="3.30.70.1590:FF:000001">
    <property type="entry name" value="Myosin heavy chain"/>
    <property type="match status" value="1"/>
</dbReference>
<evidence type="ECO:0000256" key="8">
    <source>
        <dbReference type="ARBA" id="ARBA00023175"/>
    </source>
</evidence>
<accession>A0A8D3CPK2</accession>
<evidence type="ECO:0000259" key="13">
    <source>
        <dbReference type="PROSITE" id="PS51844"/>
    </source>
</evidence>
<dbReference type="GO" id="GO:0005524">
    <property type="term" value="F:ATP binding"/>
    <property type="evidence" value="ECO:0007669"/>
    <property type="project" value="UniProtKB-UniRule"/>
</dbReference>
<dbReference type="Pfam" id="PF00063">
    <property type="entry name" value="Myosin_head"/>
    <property type="match status" value="1"/>
</dbReference>
<evidence type="ECO:0000256" key="9">
    <source>
        <dbReference type="ARBA" id="ARBA00023203"/>
    </source>
</evidence>
<dbReference type="InterPro" id="IPR036961">
    <property type="entry name" value="Kinesin_motor_dom_sf"/>
</dbReference>
<proteinExistence type="inferred from homology"/>
<dbReference type="FunFam" id="1.20.5.4820:FF:000002">
    <property type="entry name" value="Myosin heavy chain 10"/>
    <property type="match status" value="1"/>
</dbReference>
<dbReference type="PROSITE" id="PS51456">
    <property type="entry name" value="MYOSIN_MOTOR"/>
    <property type="match status" value="1"/>
</dbReference>
<dbReference type="PANTHER" id="PTHR45615">
    <property type="entry name" value="MYOSIN HEAVY CHAIN, NON-MUSCLE"/>
    <property type="match status" value="1"/>
</dbReference>
<dbReference type="Ensembl" id="ENSSMAT00000066376.1">
    <property type="protein sequence ID" value="ENSSMAP00000049210.1"/>
    <property type="gene ID" value="ENSSMAG00000017365.2"/>
</dbReference>
<keyword evidence="9 10" id="KW-0009">Actin-binding</keyword>
<gene>
    <name evidence="14" type="primary">LOC118312579</name>
</gene>
<dbReference type="Gene3D" id="2.30.30.360">
    <property type="entry name" value="Myosin S1 fragment, N-terminal"/>
    <property type="match status" value="1"/>
</dbReference>
<dbReference type="FunFam" id="1.20.5.340:FF:000007">
    <property type="entry name" value="Myosin heavy chain, non-muscle"/>
    <property type="match status" value="1"/>
</dbReference>
<dbReference type="GO" id="GO:0008360">
    <property type="term" value="P:regulation of cell shape"/>
    <property type="evidence" value="ECO:0007669"/>
    <property type="project" value="TreeGrafter"/>
</dbReference>
<protein>
    <submittedName>
        <fullName evidence="14">Myosin, heavy chain 10, non-muscle</fullName>
    </submittedName>
</protein>
<evidence type="ECO:0000313" key="14">
    <source>
        <dbReference type="Ensembl" id="ENSSMAP00000049210.1"/>
    </source>
</evidence>
<dbReference type="FunFam" id="4.10.270.10:FF:000001">
    <property type="entry name" value="Myosin heavy chain, non-muscle"/>
    <property type="match status" value="1"/>
</dbReference>
<sequence>MSQRSGQEDPERYLFVDRAVVYNPAAQADWTAKRLVWIPSERHGFEAASVREERGDEVVVELAENGKKAVVNKDDIQKMNPPKFSKVEDMAELTCLNEASVLHNLKDRYYSGLIYTYSGLFCVVINPYKNLPIYSENIIEMYRGKKRHEMPPHIYAISESAYRCMLQDREDQSILCTGESGAGKTENTKKVIQYLAHVASSHKGRKDHNIPPESPKPVKLQGELERQLLQANPILESFGNAKTVKNDNSSRFGKFIRINFDVTGYIVGANIETYLLEKSRAIRQAKDERTFHIFYQLLAGAGEHLRSDLLLEGFNNYRFLSNGNVTIPGQQDKDNFHESMEAMHIMSFGHEEILAMLKVVSSVLQFGNIVFKKERNTDQASMPDNTAAQKLCHLLGLNVMEFTRAILSPRIKVGRDYVQKAQTKEQADFAVEALAKATYERLFRWLVHRINKALDRTKRQGASFIGILDIAGFEIFQLNSFEQMCINYTNEKLQQLFNHTMFILEQEEYQREGIEWSFIDFGLDLQPCIDLIERPANPPGVLALLDEECWFPKATDKTFVEKLIQEQGTHPKFQKPRQLKDKADFCILHYAGKVDYKADEWLMKNMDPLNDNVATLLHQSTDKFVAELWKDVDRIVGLDQVAGMNETAFGATYKTKKGMFRTVGQLYKESLTKLMATLRNTNPNFVRCIIPNHEKRAGKLEPHLVLDQLRCNGVLEGIRICRQGFPNRIVFQEFRQRYEILTPNAIPKGFMDGKQACERMIQALELDPNLFRIGQSKIFFRTGVLAHLEEERDLKITDIIIYFQSVSRGYLARKAFAKKQQQLSALKVLQRNCAAYLKLRHWQWWRLFTKVKPLLQVTRQEEEMQAKDEELIKVKERQLKVENELVEMERKHQQLVEEKNILAEQLHAETELFAEAEEMRVRLLSRKQELEEILHDLESRVEEEEERNQSLQNEKKKMQSHIQDLEEQLDEEEAARQKLQLDKVTAEAKMKKMEEDILLLEDHNSKFLKEKKLLEDRIGEMTTQLTEEEEKAKNLSKVKNKQEMMMTDLEGRLKKEEKTRQELEKAKRKLDAEMTDLQDQIVELQVQIEELKIQLTKKEEELMAALARGDEEVVQKNNALKQVRELQAQLVELQEDLESEKMCRTKAEKLKRDLSEECSFINETKREQEVAELKKAIDEETKNHDAQIQEMRLRHGTALEELSEQLDQAKRFKSNLEKNKQGLETDNRELACEVKSLQHTKTESENKRKKLEAQLQEFMTRATEVERAKGELAERSHKLQSELDNVSALLEEAEKKGVKLAKEVDTLNSKLQDSEELRQEETRQKLNLSGQIRQLEVEKNTLMEQQEEEEEARRNLEKQLLLAQAQLFETKKKLEEDVGAMEGLEDVKKKLQKDMELTSQRLEEKTMAMDKMEKTKNRLQQELDDLMVDLDHQRQIVSNLEKKQKKFDQLLAEEKTISARYAEERDRAEAEAREKDTKALAMARALEEALEAKEELERFNKQLRAEMEDLMSSKDDVGKNVHELEKSKRMLEQQVDEMRTQLEELEDELQATEDAKLRLEVNMQAMKAQFDRDVQSREEQGEEKKRALVKQVREMEAELEDERKQRNLSVTAKKKLEMDLNELEGQIEAANKGRDEAVKQLRKLQAQMKDYQRELEDARASRDEIFTQSKENEKKLKSLEAEILQLQEDHAASERARRHAEQERDELADEISNSVSGKSSLLEEKRRLEARITQLEEELEEEQGNMEMLNDRFRKTTIQVETLSTELSGERSAAQKSENARQQMERQNKDLKAKLAELEGAVKSKFKASLAAQEAKILQLEEQLEQEVKERAAANKIVRRTEKKLKEVMMQVEDERRHADQYKEQMEKANSRMKQLKRQLEEAEEEATRANASRRKLQRELDDATEASEGLTREVNSLKNRLRRGGPVSSFSSSRSGRRNLNLDGASVDMSDDDADSRAGDFNETQTSNAE</sequence>
<dbReference type="InterPro" id="IPR008989">
    <property type="entry name" value="Myosin_S1_N"/>
</dbReference>
<dbReference type="InterPro" id="IPR004009">
    <property type="entry name" value="SH3_Myosin"/>
</dbReference>
<dbReference type="GO" id="GO:0005737">
    <property type="term" value="C:cytoplasm"/>
    <property type="evidence" value="ECO:0007669"/>
    <property type="project" value="TreeGrafter"/>
</dbReference>
<keyword evidence="6" id="KW-0175">Coiled coil</keyword>
<evidence type="ECO:0000256" key="7">
    <source>
        <dbReference type="ARBA" id="ARBA00023123"/>
    </source>
</evidence>
<dbReference type="FunFam" id="2.30.30.360:FF:000001">
    <property type="entry name" value="Myosin heavy chain"/>
    <property type="match status" value="1"/>
</dbReference>
<keyword evidence="3 10" id="KW-0547">Nucleotide-binding</keyword>
<evidence type="ECO:0000259" key="12">
    <source>
        <dbReference type="PROSITE" id="PS51456"/>
    </source>
</evidence>
<evidence type="ECO:0000256" key="3">
    <source>
        <dbReference type="ARBA" id="ARBA00022741"/>
    </source>
</evidence>